<reference evidence="2 3" key="1">
    <citation type="submission" date="2016-09" db="EMBL/GenBank/DDBJ databases">
        <title>Couchioplanes caeruleus draft genome sequence.</title>
        <authorList>
            <person name="Sheehan J."/>
            <person name="Caffrey P."/>
        </authorList>
    </citation>
    <scope>NUCLEOTIDE SEQUENCE [LARGE SCALE GENOMIC DNA]</scope>
    <source>
        <strain evidence="2 3">DSM 43634</strain>
    </source>
</reference>
<evidence type="ECO:0000313" key="3">
    <source>
        <dbReference type="Proteomes" id="UP000182486"/>
    </source>
</evidence>
<evidence type="ECO:0000313" key="2">
    <source>
        <dbReference type="EMBL" id="OJF15263.1"/>
    </source>
</evidence>
<sequence>MWEQRWRPPPPTSTAIRNSTPALSRADDGSAIGTATAVSAVTAPVRATQVAATDGIDMFISAQCPDDLGQDRPSGHPDAWTCIYRAASGKKPVVLTKAPPLTQNLSYSRFSGRLWGLNERINTTQGVRTVFSIKVPAAARR</sequence>
<accession>A0A1K0FR01</accession>
<organism evidence="2 3">
    <name type="scientific">Couchioplanes caeruleus subsp. caeruleus</name>
    <dbReference type="NCBI Taxonomy" id="56427"/>
    <lineage>
        <taxon>Bacteria</taxon>
        <taxon>Bacillati</taxon>
        <taxon>Actinomycetota</taxon>
        <taxon>Actinomycetes</taxon>
        <taxon>Micromonosporales</taxon>
        <taxon>Micromonosporaceae</taxon>
        <taxon>Couchioplanes</taxon>
    </lineage>
</organism>
<evidence type="ECO:0000256" key="1">
    <source>
        <dbReference type="SAM" id="MobiDB-lite"/>
    </source>
</evidence>
<comment type="caution">
    <text evidence="2">The sequence shown here is derived from an EMBL/GenBank/DDBJ whole genome shotgun (WGS) entry which is preliminary data.</text>
</comment>
<gene>
    <name evidence="2" type="ORF">BG844_05195</name>
</gene>
<protein>
    <submittedName>
        <fullName evidence="2">Uncharacterized protein</fullName>
    </submittedName>
</protein>
<proteinExistence type="predicted"/>
<feature type="region of interest" description="Disordered" evidence="1">
    <location>
        <begin position="1"/>
        <end position="28"/>
    </location>
</feature>
<dbReference type="Proteomes" id="UP000182486">
    <property type="component" value="Unassembled WGS sequence"/>
</dbReference>
<name>A0A1K0FR01_9ACTN</name>
<keyword evidence="3" id="KW-1185">Reference proteome</keyword>
<dbReference type="AlphaFoldDB" id="A0A1K0FR01"/>
<dbReference type="EMBL" id="MEIA01000059">
    <property type="protein sequence ID" value="OJF15263.1"/>
    <property type="molecule type" value="Genomic_DNA"/>
</dbReference>
<dbReference type="RefSeq" id="WP_071803590.1">
    <property type="nucleotide sequence ID" value="NZ_MEIA01000059.1"/>
</dbReference>
<feature type="compositionally biased region" description="Polar residues" evidence="1">
    <location>
        <begin position="13"/>
        <end position="22"/>
    </location>
</feature>